<feature type="compositionally biased region" description="Polar residues" evidence="1">
    <location>
        <begin position="556"/>
        <end position="568"/>
    </location>
</feature>
<sequence>MLLTVRFLWFHKSGNDSPDSPMQSSFDPQEQCVDLLSTDRPWMRMLLRKRERGQCVPALSGIFKAGDEGLYSSALFNTLQKACGGDIPLDVLHDAFAQELRSRPLPERSAYPLPISRFVSGKRQGVRRSQSVRATKDSRPELSPRAQRYSVDLAERGLSKALSKRSRSNPILISTFNPILPDESAGSSWTQDLRHAHKFEGRTGISVTATELAALSIILGSPLTLAQMQRGSQEKSPQPTSVFGLSISGSPLGDGRYHISLKQHKRSLSQLPAKGSGYSTLYAKHIAAGSLPFSLDSKSISSTLITRETLEAVKLGKCLRTERSSASTSAAQFLSMLPSSRELNFHTFTESTASTSTSLLLRSIAELPFTGGLVPLASMPLVSTVRFVASAGLPPARLLQRLEALVDKVHRHSPNLQLFGPLFESNNAGLLFRERERLGKLATGTVTEESLADKVARMHRYITMLERLMALVPDMKQQDILFAVREATQKEIERSYEDAIAAASLGTNNNSSTEFQVFPAPATSPSKRYSSLSGRRSKRSSVSIASAPSSPCMPVSQETLTSPRSSSTFSVQNLGKDLESVLKTDLPFNIPTIAKVARLVLVAWTQSVQIVAWEDGENGLQFAGLDTLPRKMVMY</sequence>
<accession>A0A9P4N9F0</accession>
<evidence type="ECO:0000313" key="3">
    <source>
        <dbReference type="Proteomes" id="UP000800093"/>
    </source>
</evidence>
<evidence type="ECO:0000313" key="2">
    <source>
        <dbReference type="EMBL" id="KAF2269054.1"/>
    </source>
</evidence>
<name>A0A9P4N9F0_9PLEO</name>
<gene>
    <name evidence="2" type="ORF">CC78DRAFT_575606</name>
</gene>
<feature type="compositionally biased region" description="Low complexity" evidence="1">
    <location>
        <begin position="526"/>
        <end position="550"/>
    </location>
</feature>
<dbReference type="Proteomes" id="UP000800093">
    <property type="component" value="Unassembled WGS sequence"/>
</dbReference>
<protein>
    <submittedName>
        <fullName evidence="2">Uncharacterized protein</fullName>
    </submittedName>
</protein>
<keyword evidence="3" id="KW-1185">Reference proteome</keyword>
<dbReference type="OrthoDB" id="5245206at2759"/>
<evidence type="ECO:0000256" key="1">
    <source>
        <dbReference type="SAM" id="MobiDB-lite"/>
    </source>
</evidence>
<organism evidence="2 3">
    <name type="scientific">Lojkania enalia</name>
    <dbReference type="NCBI Taxonomy" id="147567"/>
    <lineage>
        <taxon>Eukaryota</taxon>
        <taxon>Fungi</taxon>
        <taxon>Dikarya</taxon>
        <taxon>Ascomycota</taxon>
        <taxon>Pezizomycotina</taxon>
        <taxon>Dothideomycetes</taxon>
        <taxon>Pleosporomycetidae</taxon>
        <taxon>Pleosporales</taxon>
        <taxon>Pleosporales incertae sedis</taxon>
        <taxon>Lojkania</taxon>
    </lineage>
</organism>
<proteinExistence type="predicted"/>
<feature type="region of interest" description="Disordered" evidence="1">
    <location>
        <begin position="513"/>
        <end position="568"/>
    </location>
</feature>
<dbReference type="AlphaFoldDB" id="A0A9P4N9F0"/>
<reference evidence="3" key="1">
    <citation type="journal article" date="2020" name="Stud. Mycol.">
        <title>101 Dothideomycetes genomes: A test case for predicting lifestyles and emergence of pathogens.</title>
        <authorList>
            <person name="Haridas S."/>
            <person name="Albert R."/>
            <person name="Binder M."/>
            <person name="Bloem J."/>
            <person name="LaButti K."/>
            <person name="Salamov A."/>
            <person name="Andreopoulos B."/>
            <person name="Baker S."/>
            <person name="Barry K."/>
            <person name="Bills G."/>
            <person name="Bluhm B."/>
            <person name="Cannon C."/>
            <person name="Castanera R."/>
            <person name="Culley D."/>
            <person name="Daum C."/>
            <person name="Ezra D."/>
            <person name="Gonzalez J."/>
            <person name="Henrissat B."/>
            <person name="Kuo A."/>
            <person name="Liang C."/>
            <person name="Lipzen A."/>
            <person name="Lutzoni F."/>
            <person name="Magnuson J."/>
            <person name="Mondo S."/>
            <person name="Nolan M."/>
            <person name="Ohm R."/>
            <person name="Pangilinan J."/>
            <person name="Park H.-J."/>
            <person name="Ramirez L."/>
            <person name="Alfaro M."/>
            <person name="Sun H."/>
            <person name="Tritt A."/>
            <person name="Yoshinaga Y."/>
            <person name="Zwiers L.-H."/>
            <person name="Turgeon B."/>
            <person name="Goodwin S."/>
            <person name="Spatafora J."/>
            <person name="Crous P."/>
            <person name="Grigoriev I."/>
        </authorList>
    </citation>
    <scope>NUCLEOTIDE SEQUENCE [LARGE SCALE GENOMIC DNA]</scope>
    <source>
        <strain evidence="3">CBS 304.66</strain>
    </source>
</reference>
<feature type="region of interest" description="Disordered" evidence="1">
    <location>
        <begin position="122"/>
        <end position="145"/>
    </location>
</feature>
<dbReference type="EMBL" id="ML986584">
    <property type="protein sequence ID" value="KAF2269054.1"/>
    <property type="molecule type" value="Genomic_DNA"/>
</dbReference>
<comment type="caution">
    <text evidence="2">The sequence shown here is derived from an EMBL/GenBank/DDBJ whole genome shotgun (WGS) entry which is preliminary data.</text>
</comment>